<feature type="transmembrane region" description="Helical" evidence="6">
    <location>
        <begin position="253"/>
        <end position="276"/>
    </location>
</feature>
<dbReference type="Proteomes" id="UP001549184">
    <property type="component" value="Unassembled WGS sequence"/>
</dbReference>
<dbReference type="CDD" id="cd13125">
    <property type="entry name" value="MATE_like_10"/>
    <property type="match status" value="1"/>
</dbReference>
<organism evidence="7 8">
    <name type="scientific">Dyella japonica</name>
    <dbReference type="NCBI Taxonomy" id="231455"/>
    <lineage>
        <taxon>Bacteria</taxon>
        <taxon>Pseudomonadati</taxon>
        <taxon>Pseudomonadota</taxon>
        <taxon>Gammaproteobacteria</taxon>
        <taxon>Lysobacterales</taxon>
        <taxon>Rhodanobacteraceae</taxon>
        <taxon>Dyella</taxon>
    </lineage>
</organism>
<evidence type="ECO:0000256" key="6">
    <source>
        <dbReference type="SAM" id="Phobius"/>
    </source>
</evidence>
<keyword evidence="8" id="KW-1185">Reference proteome</keyword>
<reference evidence="7 8" key="1">
    <citation type="submission" date="2024-06" db="EMBL/GenBank/DDBJ databases">
        <title>Sorghum-associated microbial communities from plants grown in Nebraska, USA.</title>
        <authorList>
            <person name="Schachtman D."/>
        </authorList>
    </citation>
    <scope>NUCLEOTIDE SEQUENCE [LARGE SCALE GENOMIC DNA]</scope>
    <source>
        <strain evidence="7 8">1073</strain>
    </source>
</reference>
<dbReference type="RefSeq" id="WP_354012732.1">
    <property type="nucleotide sequence ID" value="NZ_JBEPMU010000001.1"/>
</dbReference>
<feature type="transmembrane region" description="Helical" evidence="6">
    <location>
        <begin position="148"/>
        <end position="167"/>
    </location>
</feature>
<dbReference type="InterPro" id="IPR050833">
    <property type="entry name" value="Poly_Biosynth_Transport"/>
</dbReference>
<keyword evidence="2" id="KW-1003">Cell membrane</keyword>
<feature type="transmembrane region" description="Helical" evidence="6">
    <location>
        <begin position="79"/>
        <end position="101"/>
    </location>
</feature>
<keyword evidence="4 6" id="KW-1133">Transmembrane helix</keyword>
<proteinExistence type="predicted"/>
<keyword evidence="5 6" id="KW-0472">Membrane</keyword>
<dbReference type="PANTHER" id="PTHR30250">
    <property type="entry name" value="PST FAMILY PREDICTED COLANIC ACID TRANSPORTER"/>
    <property type="match status" value="1"/>
</dbReference>
<evidence type="ECO:0000313" key="8">
    <source>
        <dbReference type="Proteomes" id="UP001549184"/>
    </source>
</evidence>
<evidence type="ECO:0000256" key="4">
    <source>
        <dbReference type="ARBA" id="ARBA00022989"/>
    </source>
</evidence>
<comment type="subcellular location">
    <subcellularLocation>
        <location evidence="1">Cell membrane</location>
        <topology evidence="1">Multi-pass membrane protein</topology>
    </subcellularLocation>
</comment>
<feature type="transmembrane region" description="Helical" evidence="6">
    <location>
        <begin position="43"/>
        <end position="67"/>
    </location>
</feature>
<feature type="transmembrane region" description="Helical" evidence="6">
    <location>
        <begin position="333"/>
        <end position="355"/>
    </location>
</feature>
<dbReference type="InterPro" id="IPR044550">
    <property type="entry name" value="WzxE"/>
</dbReference>
<feature type="transmembrane region" description="Helical" evidence="6">
    <location>
        <begin position="362"/>
        <end position="381"/>
    </location>
</feature>
<feature type="transmembrane region" description="Helical" evidence="6">
    <location>
        <begin position="296"/>
        <end position="313"/>
    </location>
</feature>
<sequence length="416" mass="45710">MNIVRAGFYASIATAAKLLAGLVILKLVAWMAGPEGVGRLGQFMSLMSVLAVLAGGGISAGVVKYVAEYREHPQRLSRLLSAALWYALCASCLIGCIGLLLSRQIAGWLLGDVRYQGLIAVLAAVQLGIALVNYILAVINGFMDVKRLAFIQVLGSLLSIVVALVLARWLHLYGALLALVVGQLLVLAVGLPAWWRSPYFDRGMLRMRFDREMTLRLATFSVMTLTSALLPPLVNIAVRDHLAAQFGWEQVGYWQAVSKVSDAYLLFLTTAINVYYLPKLASTHERAPLVSELRQAYRYIMPAVVVLAVGVYVCRDWVTALLFSADFTTANSLYGPQLVGDVMKIASFVLSYVMLAKAMTRLFVASELAFAISYVVLVYLFTARYGLVGAMYAFTVNYVLYLVFNVIVVRRYLGEL</sequence>
<keyword evidence="3 6" id="KW-0812">Transmembrane</keyword>
<accession>A0ABV2JR31</accession>
<feature type="transmembrane region" description="Helical" evidence="6">
    <location>
        <begin position="7"/>
        <end position="31"/>
    </location>
</feature>
<evidence type="ECO:0000313" key="7">
    <source>
        <dbReference type="EMBL" id="MET3651290.1"/>
    </source>
</evidence>
<name>A0ABV2JR31_9GAMM</name>
<dbReference type="EMBL" id="JBEPMU010000001">
    <property type="protein sequence ID" value="MET3651290.1"/>
    <property type="molecule type" value="Genomic_DNA"/>
</dbReference>
<evidence type="ECO:0000256" key="2">
    <source>
        <dbReference type="ARBA" id="ARBA00022475"/>
    </source>
</evidence>
<gene>
    <name evidence="7" type="ORF">ABIC75_000992</name>
</gene>
<feature type="transmembrane region" description="Helical" evidence="6">
    <location>
        <begin position="113"/>
        <end position="136"/>
    </location>
</feature>
<dbReference type="Pfam" id="PF13440">
    <property type="entry name" value="Polysacc_synt_3"/>
    <property type="match status" value="1"/>
</dbReference>
<evidence type="ECO:0000256" key="3">
    <source>
        <dbReference type="ARBA" id="ARBA00022692"/>
    </source>
</evidence>
<evidence type="ECO:0000256" key="5">
    <source>
        <dbReference type="ARBA" id="ARBA00023136"/>
    </source>
</evidence>
<feature type="transmembrane region" description="Helical" evidence="6">
    <location>
        <begin position="173"/>
        <end position="195"/>
    </location>
</feature>
<comment type="caution">
    <text evidence="7">The sequence shown here is derived from an EMBL/GenBank/DDBJ whole genome shotgun (WGS) entry which is preliminary data.</text>
</comment>
<feature type="transmembrane region" description="Helical" evidence="6">
    <location>
        <begin position="215"/>
        <end position="233"/>
    </location>
</feature>
<feature type="transmembrane region" description="Helical" evidence="6">
    <location>
        <begin position="387"/>
        <end position="409"/>
    </location>
</feature>
<evidence type="ECO:0000256" key="1">
    <source>
        <dbReference type="ARBA" id="ARBA00004651"/>
    </source>
</evidence>
<dbReference type="PANTHER" id="PTHR30250:SF30">
    <property type="entry name" value="LIPID III FLIPPASE"/>
    <property type="match status" value="1"/>
</dbReference>
<protein>
    <submittedName>
        <fullName evidence="7">PST family polysaccharide transporter</fullName>
    </submittedName>
</protein>